<dbReference type="EMBL" id="BLAB01000001">
    <property type="protein sequence ID" value="GER94655.1"/>
    <property type="molecule type" value="Genomic_DNA"/>
</dbReference>
<dbReference type="PROSITE" id="PS50926">
    <property type="entry name" value="TRAM"/>
    <property type="match status" value="1"/>
</dbReference>
<keyword evidence="9" id="KW-0175">Coiled coil</keyword>
<dbReference type="InterPro" id="IPR005839">
    <property type="entry name" value="Methylthiotransferase"/>
</dbReference>
<reference evidence="13" key="1">
    <citation type="submission" date="2019-10" db="EMBL/GenBank/DDBJ databases">
        <title>Metagenomic sequencing of thiosulfate-disproportionating enrichment culture.</title>
        <authorList>
            <person name="Umezawa K."/>
            <person name="Kojima H."/>
            <person name="Fukui M."/>
        </authorList>
    </citation>
    <scope>NUCLEOTIDE SEQUENCE</scope>
    <source>
        <strain evidence="13">45J</strain>
    </source>
</reference>
<proteinExistence type="inferred from homology"/>
<keyword evidence="7" id="KW-0408">Iron</keyword>
<dbReference type="SFLD" id="SFLDS00029">
    <property type="entry name" value="Radical_SAM"/>
    <property type="match status" value="1"/>
</dbReference>
<name>A0A5J4L338_9ZZZZ</name>
<feature type="domain" description="Radical SAM core" evidence="12">
    <location>
        <begin position="137"/>
        <end position="363"/>
    </location>
</feature>
<evidence type="ECO:0000256" key="8">
    <source>
        <dbReference type="ARBA" id="ARBA00023014"/>
    </source>
</evidence>
<dbReference type="NCBIfam" id="TIGR00089">
    <property type="entry name" value="MiaB/RimO family radical SAM methylthiotransferase"/>
    <property type="match status" value="1"/>
</dbReference>
<feature type="domain" description="MTTase N-terminal" evidence="11">
    <location>
        <begin position="2"/>
        <end position="118"/>
    </location>
</feature>
<gene>
    <name evidence="13" type="ORF">A45J_2419</name>
</gene>
<evidence type="ECO:0000256" key="5">
    <source>
        <dbReference type="ARBA" id="ARBA00022694"/>
    </source>
</evidence>
<evidence type="ECO:0000313" key="13">
    <source>
        <dbReference type="EMBL" id="GER94655.1"/>
    </source>
</evidence>
<accession>A0A5J4L338</accession>
<dbReference type="InterPro" id="IPR006638">
    <property type="entry name" value="Elp3/MiaA/NifB-like_rSAM"/>
</dbReference>
<evidence type="ECO:0000256" key="7">
    <source>
        <dbReference type="ARBA" id="ARBA00023004"/>
    </source>
</evidence>
<evidence type="ECO:0000256" key="3">
    <source>
        <dbReference type="ARBA" id="ARBA00022490"/>
    </source>
</evidence>
<keyword evidence="8" id="KW-0411">Iron-sulfur</keyword>
<dbReference type="HAMAP" id="MF_01864">
    <property type="entry name" value="tRNA_metthiotr_MiaB"/>
    <property type="match status" value="1"/>
</dbReference>
<feature type="coiled-coil region" evidence="9">
    <location>
        <begin position="351"/>
        <end position="378"/>
    </location>
</feature>
<dbReference type="Pfam" id="PF04055">
    <property type="entry name" value="Radical_SAM"/>
    <property type="match status" value="1"/>
</dbReference>
<dbReference type="SFLD" id="SFLDG01082">
    <property type="entry name" value="B12-binding_domain_containing"/>
    <property type="match status" value="1"/>
</dbReference>
<dbReference type="InterPro" id="IPR038135">
    <property type="entry name" value="Methylthiotransferase_N_sf"/>
</dbReference>
<dbReference type="InterPro" id="IPR007197">
    <property type="entry name" value="rSAM"/>
</dbReference>
<evidence type="ECO:0000259" key="12">
    <source>
        <dbReference type="PROSITE" id="PS51918"/>
    </source>
</evidence>
<dbReference type="CDD" id="cd01335">
    <property type="entry name" value="Radical_SAM"/>
    <property type="match status" value="1"/>
</dbReference>
<dbReference type="InterPro" id="IPR013848">
    <property type="entry name" value="Methylthiotransferase_N"/>
</dbReference>
<dbReference type="PROSITE" id="PS01278">
    <property type="entry name" value="MTTASE_RADICAL"/>
    <property type="match status" value="1"/>
</dbReference>
<keyword evidence="3" id="KW-0963">Cytoplasm</keyword>
<dbReference type="FunFam" id="3.40.50.12160:FF:000006">
    <property type="entry name" value="tRNA-2-methylthio-N(6)-dimethylallyladenosine synthase"/>
    <property type="match status" value="1"/>
</dbReference>
<comment type="caution">
    <text evidence="13">The sequence shown here is derived from an EMBL/GenBank/DDBJ whole genome shotgun (WGS) entry which is preliminary data.</text>
</comment>
<dbReference type="Gene3D" id="3.40.50.12160">
    <property type="entry name" value="Methylthiotransferase, N-terminal domain"/>
    <property type="match status" value="1"/>
</dbReference>
<dbReference type="SUPFAM" id="SSF102114">
    <property type="entry name" value="Radical SAM enzymes"/>
    <property type="match status" value="1"/>
</dbReference>
<keyword evidence="2" id="KW-0004">4Fe-4S</keyword>
<evidence type="ECO:0000259" key="10">
    <source>
        <dbReference type="PROSITE" id="PS50926"/>
    </source>
</evidence>
<dbReference type="GO" id="GO:0005829">
    <property type="term" value="C:cytosol"/>
    <property type="evidence" value="ECO:0007669"/>
    <property type="project" value="TreeGrafter"/>
</dbReference>
<dbReference type="Pfam" id="PF00919">
    <property type="entry name" value="UPF0004"/>
    <property type="match status" value="1"/>
</dbReference>
<dbReference type="SFLD" id="SFLDG01061">
    <property type="entry name" value="methylthiotransferase"/>
    <property type="match status" value="1"/>
</dbReference>
<comment type="cofactor">
    <cofactor evidence="1">
        <name>[4Fe-4S] cluster</name>
        <dbReference type="ChEBI" id="CHEBI:49883"/>
    </cofactor>
</comment>
<keyword evidence="6" id="KW-0479">Metal-binding</keyword>
<dbReference type="SFLD" id="SFLDF00273">
    <property type="entry name" value="(dimethylallyl)adenosine_tRNA"/>
    <property type="match status" value="1"/>
</dbReference>
<dbReference type="AlphaFoldDB" id="A0A5J4L338"/>
<protein>
    <submittedName>
        <fullName evidence="13">tRNA (N6-isopentenyl adenosine(37)-C2)-methylthiotransferase MiaB</fullName>
    </submittedName>
</protein>
<dbReference type="InterPro" id="IPR058240">
    <property type="entry name" value="rSAM_sf"/>
</dbReference>
<dbReference type="InterPro" id="IPR020612">
    <property type="entry name" value="Methylthiotransferase_CS"/>
</dbReference>
<dbReference type="FunFam" id="3.80.30.20:FF:000001">
    <property type="entry name" value="tRNA-2-methylthio-N(6)-dimethylallyladenosine synthase 2"/>
    <property type="match status" value="1"/>
</dbReference>
<keyword evidence="4" id="KW-0949">S-adenosyl-L-methionine</keyword>
<dbReference type="Pfam" id="PF01938">
    <property type="entry name" value="TRAM"/>
    <property type="match status" value="1"/>
</dbReference>
<dbReference type="NCBIfam" id="TIGR01574">
    <property type="entry name" value="miaB-methiolase"/>
    <property type="match status" value="1"/>
</dbReference>
<dbReference type="SMART" id="SM00729">
    <property type="entry name" value="Elp3"/>
    <property type="match status" value="1"/>
</dbReference>
<keyword evidence="5" id="KW-0819">tRNA processing</keyword>
<dbReference type="InterPro" id="IPR002792">
    <property type="entry name" value="TRAM_dom"/>
</dbReference>
<dbReference type="Gene3D" id="3.80.30.20">
    <property type="entry name" value="tm_1862 like domain"/>
    <property type="match status" value="1"/>
</dbReference>
<dbReference type="InterPro" id="IPR023404">
    <property type="entry name" value="rSAM_horseshoe"/>
</dbReference>
<evidence type="ECO:0000256" key="2">
    <source>
        <dbReference type="ARBA" id="ARBA00022485"/>
    </source>
</evidence>
<evidence type="ECO:0000259" key="11">
    <source>
        <dbReference type="PROSITE" id="PS51449"/>
    </source>
</evidence>
<organism evidence="13">
    <name type="scientific">hot springs metagenome</name>
    <dbReference type="NCBI Taxonomy" id="433727"/>
    <lineage>
        <taxon>unclassified sequences</taxon>
        <taxon>metagenomes</taxon>
        <taxon>ecological metagenomes</taxon>
    </lineage>
</organism>
<dbReference type="PROSITE" id="PS51918">
    <property type="entry name" value="RADICAL_SAM"/>
    <property type="match status" value="1"/>
</dbReference>
<dbReference type="PROSITE" id="PS51449">
    <property type="entry name" value="MTTASE_N"/>
    <property type="match status" value="1"/>
</dbReference>
<evidence type="ECO:0000256" key="4">
    <source>
        <dbReference type="ARBA" id="ARBA00022691"/>
    </source>
</evidence>
<sequence length="429" mass="48989">MKRYYISTFGCQMNVHDSEKMAGILKLEGYEKTDNVKDADFVIFNTCSIRQKAEQKFFSELGRIKKLKKRRPDLTIVVAGCIAQQEGNNIVERASHVDYVLGPQNINALRDIVNLTANHVFLDDNPYITEIELPADRNDNVRAWVNIMYGCDNFCSYCIVPYTRGREKSRASQNIINEIKVLADKGYKEVTLLGQNVNSYKSDMDFPGLLKEINEIKGIKRIRFVTSHPKDLSDELIFAIRDLDKVCEHIHLPLQSGSTKILTLMNRKYTYGDYLKKIEKLRKEIPDIAITSDIIAGFPQETVEDHKDTVRALKEIEFDGIFAFKFSPRPGTKASLMSGHLSDDIKSERLSEILELQNKITEKKNKELKDILQEVLIEGHNEKNPSKFTGRTRTNKVVNISATDDIKTGDIVNVKIICTRRHSLEGEIV</sequence>
<evidence type="ECO:0000256" key="1">
    <source>
        <dbReference type="ARBA" id="ARBA00001966"/>
    </source>
</evidence>
<dbReference type="PANTHER" id="PTHR43020:SF2">
    <property type="entry name" value="MITOCHONDRIAL TRNA METHYLTHIOTRANSFERASE CDK5RAP1"/>
    <property type="match status" value="1"/>
</dbReference>
<dbReference type="PANTHER" id="PTHR43020">
    <property type="entry name" value="CDK5 REGULATORY SUBUNIT-ASSOCIATED PROTEIN 1"/>
    <property type="match status" value="1"/>
</dbReference>
<dbReference type="GO" id="GO:0035597">
    <property type="term" value="F:tRNA-2-methylthio-N(6)-dimethylallyladenosine(37) synthase activity"/>
    <property type="evidence" value="ECO:0007669"/>
    <property type="project" value="TreeGrafter"/>
</dbReference>
<evidence type="ECO:0000256" key="9">
    <source>
        <dbReference type="SAM" id="Coils"/>
    </source>
</evidence>
<feature type="domain" description="TRAM" evidence="10">
    <location>
        <begin position="364"/>
        <end position="429"/>
    </location>
</feature>
<dbReference type="GO" id="GO:0046872">
    <property type="term" value="F:metal ion binding"/>
    <property type="evidence" value="ECO:0007669"/>
    <property type="project" value="UniProtKB-KW"/>
</dbReference>
<dbReference type="GO" id="GO:0051539">
    <property type="term" value="F:4 iron, 4 sulfur cluster binding"/>
    <property type="evidence" value="ECO:0007669"/>
    <property type="project" value="UniProtKB-KW"/>
</dbReference>
<keyword evidence="13" id="KW-0808">Transferase</keyword>
<evidence type="ECO:0000256" key="6">
    <source>
        <dbReference type="ARBA" id="ARBA00022723"/>
    </source>
</evidence>
<dbReference type="InterPro" id="IPR006463">
    <property type="entry name" value="MiaB_methiolase"/>
</dbReference>